<keyword evidence="1" id="KW-0343">GTPase activation</keyword>
<organism evidence="4 5">
    <name type="scientific">Pleomassaria siparia CBS 279.74</name>
    <dbReference type="NCBI Taxonomy" id="1314801"/>
    <lineage>
        <taxon>Eukaryota</taxon>
        <taxon>Fungi</taxon>
        <taxon>Dikarya</taxon>
        <taxon>Ascomycota</taxon>
        <taxon>Pezizomycotina</taxon>
        <taxon>Dothideomycetes</taxon>
        <taxon>Pleosporomycetidae</taxon>
        <taxon>Pleosporales</taxon>
        <taxon>Pleomassariaceae</taxon>
        <taxon>Pleomassaria</taxon>
    </lineage>
</organism>
<dbReference type="FunFam" id="1.10.472.80:FF:000038">
    <property type="entry name" value="TBC1 domain family member 5"/>
    <property type="match status" value="1"/>
</dbReference>
<name>A0A6G1KKT9_9PLEO</name>
<evidence type="ECO:0000256" key="2">
    <source>
        <dbReference type="SAM" id="MobiDB-lite"/>
    </source>
</evidence>
<sequence length="733" mass="81470">MRTISEAEKHWRQLDDFHSLTDLKISVSAHKEPQITAGLRSVCWKIFLLFKTLDRSSWPNHLNDSRSTYDSLRSHYLRAIQNPDEFDSSVDPLSENEESPWVALRADETLRAEIFQDIERCMPDNMYFRQPATQTMMLDILFVWCKMNPDIGYRQGMHEVLAPILWVVERDAVDLEGFDDTGMDHTLAHVLDSKYIEHDTSTLFSLIMQKAKSFYAPADAGSTTKETPMLIRSARIFERYLPKADPDLAAHLVKLEIVPQIFLLRWIRLLFGREYSLDSVLNMWDALFAIDPSLELVDMISIAMLLRIRWQLVASDTNEAFSLLLRYPEPDAPAYTFIKDALYLRDHLTPEGGVEIITRYGMKAPVMETRSTPGIRAPSPSPSFSSHRTRQGAASPRPAIQQGVGFEALLQGAAKGVLERGSQWGVGKVIRDAVGEVRKNVEAYQSGPTSLPGTPRSGGREYRKPAQTAITAANGRPDRERTVSGNMVKKMERLERRNKGLAKMLDSAVGELWDYHKERSEDGKENKNAIEALSLAIAKVQFVQVYLEDSSIPLPADDETAEPTSGPLTPNLLSPTSTSPPVPERTSSAPPTANNLVKPSPSNIASTTPDPPERSNKTTQLLSPVNRYASAKPAPLLTSSSFSWMLGQESTPSTFVSGTAHTAFPSDEKRRMRGSIGGKGFLFGDEDDDGTGGQKEGKGKGRTGSKNGRGSKSEVEVEEEIIDLEDVGKRGVY</sequence>
<feature type="compositionally biased region" description="Low complexity" evidence="2">
    <location>
        <begin position="563"/>
        <end position="577"/>
    </location>
</feature>
<dbReference type="Gene3D" id="1.10.472.80">
    <property type="entry name" value="Ypt/Rab-GAP domain of gyp1p, domain 3"/>
    <property type="match status" value="1"/>
</dbReference>
<dbReference type="PANTHER" id="PTHR22957">
    <property type="entry name" value="TBC1 DOMAIN FAMILY MEMBER GTPASE-ACTIVATING PROTEIN"/>
    <property type="match status" value="1"/>
</dbReference>
<dbReference type="Pfam" id="PF00566">
    <property type="entry name" value="RabGAP-TBC"/>
    <property type="match status" value="1"/>
</dbReference>
<dbReference type="OrthoDB" id="27140at2759"/>
<accession>A0A6G1KKT9</accession>
<dbReference type="SMART" id="SM00164">
    <property type="entry name" value="TBC"/>
    <property type="match status" value="1"/>
</dbReference>
<dbReference type="PANTHER" id="PTHR22957:SF337">
    <property type="entry name" value="TBC1 DOMAIN FAMILY MEMBER 5"/>
    <property type="match status" value="1"/>
</dbReference>
<dbReference type="Gene3D" id="1.10.8.270">
    <property type="entry name" value="putative rabgap domain of human tbc1 domain family member 14 like domains"/>
    <property type="match status" value="1"/>
</dbReference>
<feature type="region of interest" description="Disordered" evidence="2">
    <location>
        <begin position="370"/>
        <end position="400"/>
    </location>
</feature>
<dbReference type="InterPro" id="IPR035969">
    <property type="entry name" value="Rab-GAP_TBC_sf"/>
</dbReference>
<keyword evidence="5" id="KW-1185">Reference proteome</keyword>
<evidence type="ECO:0000259" key="3">
    <source>
        <dbReference type="PROSITE" id="PS50086"/>
    </source>
</evidence>
<dbReference type="Proteomes" id="UP000799428">
    <property type="component" value="Unassembled WGS sequence"/>
</dbReference>
<dbReference type="AlphaFoldDB" id="A0A6G1KKT9"/>
<evidence type="ECO:0000313" key="5">
    <source>
        <dbReference type="Proteomes" id="UP000799428"/>
    </source>
</evidence>
<gene>
    <name evidence="4" type="ORF">K504DRAFT_478936</name>
</gene>
<evidence type="ECO:0000256" key="1">
    <source>
        <dbReference type="ARBA" id="ARBA00022468"/>
    </source>
</evidence>
<dbReference type="InterPro" id="IPR000195">
    <property type="entry name" value="Rab-GAP-TBC_dom"/>
</dbReference>
<dbReference type="EMBL" id="MU005765">
    <property type="protein sequence ID" value="KAF2712977.1"/>
    <property type="molecule type" value="Genomic_DNA"/>
</dbReference>
<dbReference type="FunFam" id="1.10.8.270:FF:000031">
    <property type="entry name" value="TBC1 domain family member 5"/>
    <property type="match status" value="1"/>
</dbReference>
<feature type="domain" description="Rab-GAP TBC" evidence="3">
    <location>
        <begin position="34"/>
        <end position="291"/>
    </location>
</feature>
<feature type="region of interest" description="Disordered" evidence="2">
    <location>
        <begin position="653"/>
        <end position="719"/>
    </location>
</feature>
<feature type="region of interest" description="Disordered" evidence="2">
    <location>
        <begin position="554"/>
        <end position="618"/>
    </location>
</feature>
<feature type="region of interest" description="Disordered" evidence="2">
    <location>
        <begin position="444"/>
        <end position="463"/>
    </location>
</feature>
<protein>
    <submittedName>
        <fullName evidence="4">RabGAP/TBC</fullName>
    </submittedName>
</protein>
<dbReference type="PROSITE" id="PS50086">
    <property type="entry name" value="TBC_RABGAP"/>
    <property type="match status" value="1"/>
</dbReference>
<dbReference type="GO" id="GO:0005096">
    <property type="term" value="F:GTPase activator activity"/>
    <property type="evidence" value="ECO:0007669"/>
    <property type="project" value="UniProtKB-KW"/>
</dbReference>
<feature type="compositionally biased region" description="Polar residues" evidence="2">
    <location>
        <begin position="589"/>
        <end position="608"/>
    </location>
</feature>
<dbReference type="SUPFAM" id="SSF47923">
    <property type="entry name" value="Ypt/Rab-GAP domain of gyp1p"/>
    <property type="match status" value="2"/>
</dbReference>
<evidence type="ECO:0000313" key="4">
    <source>
        <dbReference type="EMBL" id="KAF2712977.1"/>
    </source>
</evidence>
<reference evidence="4" key="1">
    <citation type="journal article" date="2020" name="Stud. Mycol.">
        <title>101 Dothideomycetes genomes: a test case for predicting lifestyles and emergence of pathogens.</title>
        <authorList>
            <person name="Haridas S."/>
            <person name="Albert R."/>
            <person name="Binder M."/>
            <person name="Bloem J."/>
            <person name="Labutti K."/>
            <person name="Salamov A."/>
            <person name="Andreopoulos B."/>
            <person name="Baker S."/>
            <person name="Barry K."/>
            <person name="Bills G."/>
            <person name="Bluhm B."/>
            <person name="Cannon C."/>
            <person name="Castanera R."/>
            <person name="Culley D."/>
            <person name="Daum C."/>
            <person name="Ezra D."/>
            <person name="Gonzalez J."/>
            <person name="Henrissat B."/>
            <person name="Kuo A."/>
            <person name="Liang C."/>
            <person name="Lipzen A."/>
            <person name="Lutzoni F."/>
            <person name="Magnuson J."/>
            <person name="Mondo S."/>
            <person name="Nolan M."/>
            <person name="Ohm R."/>
            <person name="Pangilinan J."/>
            <person name="Park H.-J."/>
            <person name="Ramirez L."/>
            <person name="Alfaro M."/>
            <person name="Sun H."/>
            <person name="Tritt A."/>
            <person name="Yoshinaga Y."/>
            <person name="Zwiers L.-H."/>
            <person name="Turgeon B."/>
            <person name="Goodwin S."/>
            <person name="Spatafora J."/>
            <person name="Crous P."/>
            <person name="Grigoriev I."/>
        </authorList>
    </citation>
    <scope>NUCLEOTIDE SEQUENCE</scope>
    <source>
        <strain evidence="4">CBS 279.74</strain>
    </source>
</reference>
<proteinExistence type="predicted"/>